<dbReference type="RefSeq" id="WP_075074569.1">
    <property type="nucleotide sequence ID" value="NZ_DF967972.1"/>
</dbReference>
<dbReference type="STRING" id="360412.LARV_03173"/>
<proteinExistence type="predicted"/>
<dbReference type="PANTHER" id="PTHR23222:SF0">
    <property type="entry name" value="PROHIBITIN 1"/>
    <property type="match status" value="1"/>
</dbReference>
<dbReference type="AlphaFoldDB" id="A0A0S7BN08"/>
<dbReference type="EMBL" id="DF967972">
    <property type="protein sequence ID" value="GAP15387.1"/>
    <property type="molecule type" value="Genomic_DNA"/>
</dbReference>
<organism evidence="3">
    <name type="scientific">Longilinea arvoryzae</name>
    <dbReference type="NCBI Taxonomy" id="360412"/>
    <lineage>
        <taxon>Bacteria</taxon>
        <taxon>Bacillati</taxon>
        <taxon>Chloroflexota</taxon>
        <taxon>Anaerolineae</taxon>
        <taxon>Anaerolineales</taxon>
        <taxon>Anaerolineaceae</taxon>
        <taxon>Longilinea</taxon>
    </lineage>
</organism>
<dbReference type="PRINTS" id="PR00679">
    <property type="entry name" value="PROHIBITIN"/>
</dbReference>
<dbReference type="InterPro" id="IPR036013">
    <property type="entry name" value="Band_7/SPFH_dom_sf"/>
</dbReference>
<keyword evidence="1" id="KW-0472">Membrane</keyword>
<accession>A0A0S7BN08</accession>
<feature type="domain" description="Band 7" evidence="2">
    <location>
        <begin position="57"/>
        <end position="235"/>
    </location>
</feature>
<evidence type="ECO:0000313" key="3">
    <source>
        <dbReference type="EMBL" id="GAP15387.1"/>
    </source>
</evidence>
<feature type="transmembrane region" description="Helical" evidence="1">
    <location>
        <begin position="39"/>
        <end position="62"/>
    </location>
</feature>
<dbReference type="SUPFAM" id="SSF117892">
    <property type="entry name" value="Band 7/SPFH domain"/>
    <property type="match status" value="1"/>
</dbReference>
<dbReference type="CDD" id="cd03401">
    <property type="entry name" value="SPFH_prohibitin"/>
    <property type="match status" value="1"/>
</dbReference>
<dbReference type="Pfam" id="PF01145">
    <property type="entry name" value="Band_7"/>
    <property type="match status" value="1"/>
</dbReference>
<name>A0A0S7BN08_9CHLR</name>
<protein>
    <submittedName>
        <fullName evidence="3">Protein containg SPFH domain</fullName>
    </submittedName>
</protein>
<sequence length="350" mass="38189">MNISSIFSALAGLAWVIAIGLLIYLGLRASQGRAMRGGGRIVLGVVVVAVFSTVLGAGTIFIEPQERGVVISAFSPTGYRDKALEPGLRWVIPFFESVIRYPISNQTYTMSVVDTEGQNQGDDSIAARTADGQEIFVDASVIFAIDPSKVIDVHIKWQDRYADDLVRSQARGIVRDAVSQYNVGEVVTTKRFDLINAIRANMSQKLADNGLILVDFVLRNITFSPEYAASVEQKQIAEQLSQQAKFVVEQKRQEAEQARQVAQGEGDAIVIRAKSDAEARIIEAKAEAEALGLISAAIKDNPDLLTYQYISKLSPNIQTMLLPSNSPFLLQIPQYGPTQTTTTTVPTPEP</sequence>
<gene>
    <name evidence="3" type="ORF">LARV_03173</name>
</gene>
<dbReference type="Gene3D" id="3.30.479.30">
    <property type="entry name" value="Band 7 domain"/>
    <property type="match status" value="1"/>
</dbReference>
<dbReference type="InterPro" id="IPR001107">
    <property type="entry name" value="Band_7"/>
</dbReference>
<keyword evidence="1" id="KW-1133">Transmembrane helix</keyword>
<dbReference type="SMART" id="SM00244">
    <property type="entry name" value="PHB"/>
    <property type="match status" value="1"/>
</dbReference>
<feature type="transmembrane region" description="Helical" evidence="1">
    <location>
        <begin position="6"/>
        <end position="27"/>
    </location>
</feature>
<evidence type="ECO:0000313" key="4">
    <source>
        <dbReference type="Proteomes" id="UP000055060"/>
    </source>
</evidence>
<dbReference type="OrthoDB" id="146318at2"/>
<dbReference type="InterPro" id="IPR000163">
    <property type="entry name" value="Prohibitin"/>
</dbReference>
<keyword evidence="1" id="KW-0812">Transmembrane</keyword>
<dbReference type="GO" id="GO:0016020">
    <property type="term" value="C:membrane"/>
    <property type="evidence" value="ECO:0007669"/>
    <property type="project" value="InterPro"/>
</dbReference>
<evidence type="ECO:0000259" key="2">
    <source>
        <dbReference type="SMART" id="SM00244"/>
    </source>
</evidence>
<reference evidence="3" key="1">
    <citation type="submission" date="2015-07" db="EMBL/GenBank/DDBJ databases">
        <title>Draft Genome Sequences of Anaerolinea thermolimosa IMO-1, Bellilinea caldifistulae GOMI-1, Leptolinea tardivitalis YMTK-2, Levilinea saccharolytica KIBI-1,Longilinea arvoryzae KOME-1, Previously Described as Members of the Anaerolineaceae (Chloroflexi).</title>
        <authorList>
            <person name="Sekiguchi Y."/>
            <person name="Ohashi A."/>
            <person name="Matsuura N."/>
            <person name="Tourlousse M.D."/>
        </authorList>
    </citation>
    <scope>NUCLEOTIDE SEQUENCE [LARGE SCALE GENOMIC DNA]</scope>
    <source>
        <strain evidence="3">KOME-1</strain>
    </source>
</reference>
<dbReference type="PANTHER" id="PTHR23222">
    <property type="entry name" value="PROHIBITIN"/>
    <property type="match status" value="1"/>
</dbReference>
<dbReference type="Proteomes" id="UP000055060">
    <property type="component" value="Unassembled WGS sequence"/>
</dbReference>
<evidence type="ECO:0000256" key="1">
    <source>
        <dbReference type="SAM" id="Phobius"/>
    </source>
</evidence>
<keyword evidence="4" id="KW-1185">Reference proteome</keyword>